<protein>
    <submittedName>
        <fullName evidence="1">Uncharacterized protein</fullName>
    </submittedName>
</protein>
<organism evidence="1 2">
    <name type="scientific">Pseudonocardia yuanmonensis</name>
    <dbReference type="NCBI Taxonomy" id="1095914"/>
    <lineage>
        <taxon>Bacteria</taxon>
        <taxon>Bacillati</taxon>
        <taxon>Actinomycetota</taxon>
        <taxon>Actinomycetes</taxon>
        <taxon>Pseudonocardiales</taxon>
        <taxon>Pseudonocardiaceae</taxon>
        <taxon>Pseudonocardia</taxon>
    </lineage>
</organism>
<evidence type="ECO:0000313" key="1">
    <source>
        <dbReference type="EMBL" id="GAA4678900.1"/>
    </source>
</evidence>
<proteinExistence type="predicted"/>
<dbReference type="Proteomes" id="UP001500325">
    <property type="component" value="Unassembled WGS sequence"/>
</dbReference>
<name>A0ABP8W1Q2_9PSEU</name>
<evidence type="ECO:0000313" key="2">
    <source>
        <dbReference type="Proteomes" id="UP001500325"/>
    </source>
</evidence>
<dbReference type="RefSeq" id="WP_345378633.1">
    <property type="nucleotide sequence ID" value="NZ_BAABIC010000003.1"/>
</dbReference>
<keyword evidence="2" id="KW-1185">Reference proteome</keyword>
<accession>A0ABP8W1Q2</accession>
<sequence>MSGAARQPVYYEIRIGAVLDEDWSEWLGGLEATAGPAGQTVLTGPLADQAALHGALARIRDLGVPLVSVRQLEPPPTG</sequence>
<reference evidence="2" key="1">
    <citation type="journal article" date="2019" name="Int. J. Syst. Evol. Microbiol.">
        <title>The Global Catalogue of Microorganisms (GCM) 10K type strain sequencing project: providing services to taxonomists for standard genome sequencing and annotation.</title>
        <authorList>
            <consortium name="The Broad Institute Genomics Platform"/>
            <consortium name="The Broad Institute Genome Sequencing Center for Infectious Disease"/>
            <person name="Wu L."/>
            <person name="Ma J."/>
        </authorList>
    </citation>
    <scope>NUCLEOTIDE SEQUENCE [LARGE SCALE GENOMIC DNA]</scope>
    <source>
        <strain evidence="2">JCM 18055</strain>
    </source>
</reference>
<dbReference type="EMBL" id="BAABIC010000003">
    <property type="protein sequence ID" value="GAA4678900.1"/>
    <property type="molecule type" value="Genomic_DNA"/>
</dbReference>
<comment type="caution">
    <text evidence="1">The sequence shown here is derived from an EMBL/GenBank/DDBJ whole genome shotgun (WGS) entry which is preliminary data.</text>
</comment>
<gene>
    <name evidence="1" type="ORF">GCM10023215_09850</name>
</gene>